<dbReference type="EMBL" id="CM042017">
    <property type="protein sequence ID" value="KAI3690753.1"/>
    <property type="molecule type" value="Genomic_DNA"/>
</dbReference>
<evidence type="ECO:0000313" key="2">
    <source>
        <dbReference type="Proteomes" id="UP001055811"/>
    </source>
</evidence>
<gene>
    <name evidence="1" type="ORF">L2E82_48960</name>
</gene>
<comment type="caution">
    <text evidence="1">The sequence shown here is derived from an EMBL/GenBank/DDBJ whole genome shotgun (WGS) entry which is preliminary data.</text>
</comment>
<reference evidence="2" key="1">
    <citation type="journal article" date="2022" name="Mol. Ecol. Resour.">
        <title>The genomes of chicory, endive, great burdock and yacon provide insights into Asteraceae palaeo-polyploidization history and plant inulin production.</title>
        <authorList>
            <person name="Fan W."/>
            <person name="Wang S."/>
            <person name="Wang H."/>
            <person name="Wang A."/>
            <person name="Jiang F."/>
            <person name="Liu H."/>
            <person name="Zhao H."/>
            <person name="Xu D."/>
            <person name="Zhang Y."/>
        </authorList>
    </citation>
    <scope>NUCLEOTIDE SEQUENCE [LARGE SCALE GENOMIC DNA]</scope>
    <source>
        <strain evidence="2">cv. Punajuju</strain>
    </source>
</reference>
<accession>A0ACB8Z061</accession>
<protein>
    <submittedName>
        <fullName evidence="1">Uncharacterized protein</fullName>
    </submittedName>
</protein>
<sequence>MLESSPKIRQLAQIRLSFQKAAVKGLTEGFPDGDGGEGIDGMIHRKLSNVELVALLQYHALPTYSPKGSLKTTKDPISHLQRTAPEC</sequence>
<proteinExistence type="predicted"/>
<reference evidence="1 2" key="2">
    <citation type="journal article" date="2022" name="Mol. Ecol. Resour.">
        <title>The genomes of chicory, endive, great burdock and yacon provide insights into Asteraceae paleo-polyploidization history and plant inulin production.</title>
        <authorList>
            <person name="Fan W."/>
            <person name="Wang S."/>
            <person name="Wang H."/>
            <person name="Wang A."/>
            <person name="Jiang F."/>
            <person name="Liu H."/>
            <person name="Zhao H."/>
            <person name="Xu D."/>
            <person name="Zhang Y."/>
        </authorList>
    </citation>
    <scope>NUCLEOTIDE SEQUENCE [LARGE SCALE GENOMIC DNA]</scope>
    <source>
        <strain evidence="2">cv. Punajuju</strain>
        <tissue evidence="1">Leaves</tissue>
    </source>
</reference>
<organism evidence="1 2">
    <name type="scientific">Cichorium intybus</name>
    <name type="common">Chicory</name>
    <dbReference type="NCBI Taxonomy" id="13427"/>
    <lineage>
        <taxon>Eukaryota</taxon>
        <taxon>Viridiplantae</taxon>
        <taxon>Streptophyta</taxon>
        <taxon>Embryophyta</taxon>
        <taxon>Tracheophyta</taxon>
        <taxon>Spermatophyta</taxon>
        <taxon>Magnoliopsida</taxon>
        <taxon>eudicotyledons</taxon>
        <taxon>Gunneridae</taxon>
        <taxon>Pentapetalae</taxon>
        <taxon>asterids</taxon>
        <taxon>campanulids</taxon>
        <taxon>Asterales</taxon>
        <taxon>Asteraceae</taxon>
        <taxon>Cichorioideae</taxon>
        <taxon>Cichorieae</taxon>
        <taxon>Cichoriinae</taxon>
        <taxon>Cichorium</taxon>
    </lineage>
</organism>
<name>A0ACB8Z061_CICIN</name>
<evidence type="ECO:0000313" key="1">
    <source>
        <dbReference type="EMBL" id="KAI3690753.1"/>
    </source>
</evidence>
<dbReference type="Proteomes" id="UP001055811">
    <property type="component" value="Linkage Group LG09"/>
</dbReference>
<keyword evidence="2" id="KW-1185">Reference proteome</keyword>